<accession>A0AAD5NJX8</accession>
<evidence type="ECO:0000256" key="1">
    <source>
        <dbReference type="ARBA" id="ARBA00023180"/>
    </source>
</evidence>
<keyword evidence="4" id="KW-1185">Reference proteome</keyword>
<feature type="domain" description="PA" evidence="2">
    <location>
        <begin position="20"/>
        <end position="82"/>
    </location>
</feature>
<reference evidence="3" key="2">
    <citation type="submission" date="2023-02" db="EMBL/GenBank/DDBJ databases">
        <authorList>
            <person name="Swenson N.G."/>
            <person name="Wegrzyn J.L."/>
            <person name="Mcevoy S.L."/>
        </authorList>
    </citation>
    <scope>NUCLEOTIDE SEQUENCE</scope>
    <source>
        <strain evidence="3">91603</strain>
        <tissue evidence="3">Leaf</tissue>
    </source>
</reference>
<comment type="caution">
    <text evidence="3">The sequence shown here is derived from an EMBL/GenBank/DDBJ whole genome shotgun (WGS) entry which is preliminary data.</text>
</comment>
<dbReference type="InterPro" id="IPR003137">
    <property type="entry name" value="PA_domain"/>
</dbReference>
<organism evidence="3 4">
    <name type="scientific">Acer negundo</name>
    <name type="common">Box elder</name>
    <dbReference type="NCBI Taxonomy" id="4023"/>
    <lineage>
        <taxon>Eukaryota</taxon>
        <taxon>Viridiplantae</taxon>
        <taxon>Streptophyta</taxon>
        <taxon>Embryophyta</taxon>
        <taxon>Tracheophyta</taxon>
        <taxon>Spermatophyta</taxon>
        <taxon>Magnoliopsida</taxon>
        <taxon>eudicotyledons</taxon>
        <taxon>Gunneridae</taxon>
        <taxon>Pentapetalae</taxon>
        <taxon>rosids</taxon>
        <taxon>malvids</taxon>
        <taxon>Sapindales</taxon>
        <taxon>Sapindaceae</taxon>
        <taxon>Hippocastanoideae</taxon>
        <taxon>Acereae</taxon>
        <taxon>Acer</taxon>
    </lineage>
</organism>
<reference evidence="3" key="1">
    <citation type="journal article" date="2022" name="Plant J.">
        <title>Strategies of tolerance reflected in two North American maple genomes.</title>
        <authorList>
            <person name="McEvoy S.L."/>
            <person name="Sezen U.U."/>
            <person name="Trouern-Trend A."/>
            <person name="McMahon S.M."/>
            <person name="Schaberg P.G."/>
            <person name="Yang J."/>
            <person name="Wegrzyn J.L."/>
            <person name="Swenson N.G."/>
        </authorList>
    </citation>
    <scope>NUCLEOTIDE SEQUENCE</scope>
    <source>
        <strain evidence="3">91603</strain>
    </source>
</reference>
<dbReference type="CDD" id="cd02120">
    <property type="entry name" value="PA_subtilisin_like"/>
    <property type="match status" value="1"/>
</dbReference>
<sequence>MNTLLLSTSLCLEWSLDLKTVIGKIVLCDRGINSRAVKCEVVKKASGVEMILANGVFDGEGLVADCHIFPAIAVGASVGDEIRKYIITAEKSKSSAIATIVFKSPPLVAKHKFDQLISNKIIESGIKPPGGVLVHLLKIQDG</sequence>
<dbReference type="EMBL" id="JAJSOW010000106">
    <property type="protein sequence ID" value="KAI9161442.1"/>
    <property type="molecule type" value="Genomic_DNA"/>
</dbReference>
<name>A0AAD5NJX8_ACENE</name>
<proteinExistence type="predicted"/>
<dbReference type="AlphaFoldDB" id="A0AAD5NJX8"/>
<dbReference type="Pfam" id="PF02225">
    <property type="entry name" value="PA"/>
    <property type="match status" value="1"/>
</dbReference>
<evidence type="ECO:0000259" key="2">
    <source>
        <dbReference type="Pfam" id="PF02225"/>
    </source>
</evidence>
<protein>
    <recommendedName>
        <fullName evidence="2">PA domain-containing protein</fullName>
    </recommendedName>
</protein>
<keyword evidence="1" id="KW-0325">Glycoprotein</keyword>
<evidence type="ECO:0000313" key="4">
    <source>
        <dbReference type="Proteomes" id="UP001064489"/>
    </source>
</evidence>
<dbReference type="Gene3D" id="3.50.30.30">
    <property type="match status" value="1"/>
</dbReference>
<evidence type="ECO:0000313" key="3">
    <source>
        <dbReference type="EMBL" id="KAI9161442.1"/>
    </source>
</evidence>
<gene>
    <name evidence="3" type="ORF">LWI28_017536</name>
</gene>
<dbReference type="Proteomes" id="UP001064489">
    <property type="component" value="Chromosome 2"/>
</dbReference>